<accession>X6NN59</accession>
<feature type="domain" description="CRAL-TRIO" evidence="1">
    <location>
        <begin position="39"/>
        <end position="140"/>
    </location>
</feature>
<evidence type="ECO:0000313" key="3">
    <source>
        <dbReference type="Proteomes" id="UP000023152"/>
    </source>
</evidence>
<dbReference type="InterPro" id="IPR036865">
    <property type="entry name" value="CRAL-TRIO_dom_sf"/>
</dbReference>
<dbReference type="Gene3D" id="3.40.525.10">
    <property type="entry name" value="CRAL-TRIO lipid binding domain"/>
    <property type="match status" value="1"/>
</dbReference>
<dbReference type="OrthoDB" id="1434354at2759"/>
<keyword evidence="3" id="KW-1185">Reference proteome</keyword>
<sequence>MNVTCEHLERYMKTFEELKLNEIMGTKASEDEMKVMKSWEMYIYGVDNMGHPIVYDRLGSLDLTTLEDVYSRNPLIIKVAKYRFMTKLGNLKSYLSNKYNKLIYKHVMIFDMSGFTKRFMGSTPRKLCKEIIHDLAEMYP</sequence>
<dbReference type="EMBL" id="ASPP01007088">
    <property type="protein sequence ID" value="ETO27715.1"/>
    <property type="molecule type" value="Genomic_DNA"/>
</dbReference>
<gene>
    <name evidence="2" type="ORF">RFI_09416</name>
</gene>
<dbReference type="InterPro" id="IPR001251">
    <property type="entry name" value="CRAL-TRIO_dom"/>
</dbReference>
<evidence type="ECO:0000259" key="1">
    <source>
        <dbReference type="Pfam" id="PF00650"/>
    </source>
</evidence>
<protein>
    <recommendedName>
        <fullName evidence="1">CRAL-TRIO domain-containing protein</fullName>
    </recommendedName>
</protein>
<dbReference type="Proteomes" id="UP000023152">
    <property type="component" value="Unassembled WGS sequence"/>
</dbReference>
<dbReference type="AlphaFoldDB" id="X6NN59"/>
<comment type="caution">
    <text evidence="2">The sequence shown here is derived from an EMBL/GenBank/DDBJ whole genome shotgun (WGS) entry which is preliminary data.</text>
</comment>
<dbReference type="Pfam" id="PF00650">
    <property type="entry name" value="CRAL_TRIO"/>
    <property type="match status" value="1"/>
</dbReference>
<organism evidence="2 3">
    <name type="scientific">Reticulomyxa filosa</name>
    <dbReference type="NCBI Taxonomy" id="46433"/>
    <lineage>
        <taxon>Eukaryota</taxon>
        <taxon>Sar</taxon>
        <taxon>Rhizaria</taxon>
        <taxon>Retaria</taxon>
        <taxon>Foraminifera</taxon>
        <taxon>Monothalamids</taxon>
        <taxon>Reticulomyxidae</taxon>
        <taxon>Reticulomyxa</taxon>
    </lineage>
</organism>
<evidence type="ECO:0000313" key="2">
    <source>
        <dbReference type="EMBL" id="ETO27715.1"/>
    </source>
</evidence>
<reference evidence="2 3" key="1">
    <citation type="journal article" date="2013" name="Curr. Biol.">
        <title>The Genome of the Foraminiferan Reticulomyxa filosa.</title>
        <authorList>
            <person name="Glockner G."/>
            <person name="Hulsmann N."/>
            <person name="Schleicher M."/>
            <person name="Noegel A.A."/>
            <person name="Eichinger L."/>
            <person name="Gallinger C."/>
            <person name="Pawlowski J."/>
            <person name="Sierra R."/>
            <person name="Euteneuer U."/>
            <person name="Pillet L."/>
            <person name="Moustafa A."/>
            <person name="Platzer M."/>
            <person name="Groth M."/>
            <person name="Szafranski K."/>
            <person name="Schliwa M."/>
        </authorList>
    </citation>
    <scope>NUCLEOTIDE SEQUENCE [LARGE SCALE GENOMIC DNA]</scope>
</reference>
<feature type="non-terminal residue" evidence="2">
    <location>
        <position position="140"/>
    </location>
</feature>
<proteinExistence type="predicted"/>
<name>X6NN59_RETFI</name>
<dbReference type="SUPFAM" id="SSF52087">
    <property type="entry name" value="CRAL/TRIO domain"/>
    <property type="match status" value="1"/>
</dbReference>